<evidence type="ECO:0000256" key="13">
    <source>
        <dbReference type="ARBA" id="ARBA00022827"/>
    </source>
</evidence>
<name>A0A443RVQ6_9ACAR</name>
<evidence type="ECO:0000256" key="28">
    <source>
        <dbReference type="ARBA" id="ARBA00034561"/>
    </source>
</evidence>
<evidence type="ECO:0000256" key="21">
    <source>
        <dbReference type="ARBA" id="ARBA00029725"/>
    </source>
</evidence>
<evidence type="ECO:0000256" key="41">
    <source>
        <dbReference type="ARBA" id="ARBA00048990"/>
    </source>
</evidence>
<evidence type="ECO:0000256" key="20">
    <source>
        <dbReference type="ARBA" id="ARBA00023136"/>
    </source>
</evidence>
<evidence type="ECO:0000256" key="32">
    <source>
        <dbReference type="ARBA" id="ARBA00047426"/>
    </source>
</evidence>
<evidence type="ECO:0000256" key="9">
    <source>
        <dbReference type="ARBA" id="ARBA00022553"/>
    </source>
</evidence>
<keyword evidence="14" id="KW-0492">Microsome</keyword>
<evidence type="ECO:0000256" key="24">
    <source>
        <dbReference type="ARBA" id="ARBA00033301"/>
    </source>
</evidence>
<dbReference type="EC" id="1.14.13.148" evidence="25"/>
<keyword evidence="45" id="KW-1185">Reference proteome</keyword>
<evidence type="ECO:0000256" key="4">
    <source>
        <dbReference type="ARBA" id="ARBA00009183"/>
    </source>
</evidence>
<dbReference type="GO" id="GO:0005789">
    <property type="term" value="C:endoplasmic reticulum membrane"/>
    <property type="evidence" value="ECO:0007669"/>
    <property type="project" value="UniProtKB-SubCell"/>
</dbReference>
<evidence type="ECO:0000313" key="45">
    <source>
        <dbReference type="Proteomes" id="UP000288716"/>
    </source>
</evidence>
<dbReference type="AlphaFoldDB" id="A0A443RVQ6"/>
<evidence type="ECO:0000256" key="39">
    <source>
        <dbReference type="ARBA" id="ARBA00048459"/>
    </source>
</evidence>
<feature type="non-terminal residue" evidence="44">
    <location>
        <position position="327"/>
    </location>
</feature>
<dbReference type="STRING" id="299467.A0A443RVQ6"/>
<evidence type="ECO:0000256" key="26">
    <source>
        <dbReference type="ARBA" id="ARBA00034536"/>
    </source>
</evidence>
<dbReference type="PRINTS" id="PR01125">
    <property type="entry name" value="FMOXYGENASE5"/>
</dbReference>
<evidence type="ECO:0000256" key="43">
    <source>
        <dbReference type="ARBA" id="ARBA00049475"/>
    </source>
</evidence>
<keyword evidence="19" id="KW-0443">Lipid metabolism</keyword>
<dbReference type="GO" id="GO:0006629">
    <property type="term" value="P:lipid metabolic process"/>
    <property type="evidence" value="ECO:0007669"/>
    <property type="project" value="UniProtKB-KW"/>
</dbReference>
<evidence type="ECO:0000256" key="29">
    <source>
        <dbReference type="ARBA" id="ARBA00045722"/>
    </source>
</evidence>
<organism evidence="44 45">
    <name type="scientific">Leptotrombidium deliense</name>
    <dbReference type="NCBI Taxonomy" id="299467"/>
    <lineage>
        <taxon>Eukaryota</taxon>
        <taxon>Metazoa</taxon>
        <taxon>Ecdysozoa</taxon>
        <taxon>Arthropoda</taxon>
        <taxon>Chelicerata</taxon>
        <taxon>Arachnida</taxon>
        <taxon>Acari</taxon>
        <taxon>Acariformes</taxon>
        <taxon>Trombidiformes</taxon>
        <taxon>Prostigmata</taxon>
        <taxon>Anystina</taxon>
        <taxon>Parasitengona</taxon>
        <taxon>Trombiculoidea</taxon>
        <taxon>Trombiculidae</taxon>
        <taxon>Leptotrombidium</taxon>
    </lineage>
</organism>
<dbReference type="SUPFAM" id="SSF51905">
    <property type="entry name" value="FAD/NAD(P)-binding domain"/>
    <property type="match status" value="2"/>
</dbReference>
<gene>
    <name evidence="44" type="ORF">B4U80_00080</name>
</gene>
<keyword evidence="10" id="KW-0285">Flavoprotein</keyword>
<dbReference type="EC" id="1.6.3.1" evidence="5"/>
<evidence type="ECO:0000256" key="22">
    <source>
        <dbReference type="ARBA" id="ARBA00029728"/>
    </source>
</evidence>
<keyword evidence="15" id="KW-0521">NADP</keyword>
<dbReference type="InterPro" id="IPR036188">
    <property type="entry name" value="FAD/NAD-bd_sf"/>
</dbReference>
<comment type="catalytic activity">
    <reaction evidence="42">
        <text>N,N-dimethylaniline + NADPH + O2 + H(+) = N,N-dimethylaniline N-oxide + NADP(+) + H2O</text>
        <dbReference type="Rhea" id="RHEA:24468"/>
        <dbReference type="ChEBI" id="CHEBI:15377"/>
        <dbReference type="ChEBI" id="CHEBI:15378"/>
        <dbReference type="ChEBI" id="CHEBI:15379"/>
        <dbReference type="ChEBI" id="CHEBI:16269"/>
        <dbReference type="ChEBI" id="CHEBI:17735"/>
        <dbReference type="ChEBI" id="CHEBI:57783"/>
        <dbReference type="ChEBI" id="CHEBI:58349"/>
        <dbReference type="EC" id="1.14.13.8"/>
    </reaction>
    <physiologicalReaction direction="left-to-right" evidence="42">
        <dbReference type="Rhea" id="RHEA:24469"/>
    </physiologicalReaction>
</comment>
<dbReference type="InterPro" id="IPR002257">
    <property type="entry name" value="Flavin_mOase_5"/>
</dbReference>
<keyword evidence="17" id="KW-0560">Oxidoreductase</keyword>
<comment type="catalytic activity">
    <reaction evidence="37">
        <text>hypotaurine + NADPH + O2 + H(+) = taurine + NADP(+) + H2O</text>
        <dbReference type="Rhea" id="RHEA:69819"/>
        <dbReference type="ChEBI" id="CHEBI:15377"/>
        <dbReference type="ChEBI" id="CHEBI:15378"/>
        <dbReference type="ChEBI" id="CHEBI:15379"/>
        <dbReference type="ChEBI" id="CHEBI:57783"/>
        <dbReference type="ChEBI" id="CHEBI:57853"/>
        <dbReference type="ChEBI" id="CHEBI:58349"/>
        <dbReference type="ChEBI" id="CHEBI:507393"/>
        <dbReference type="EC" id="1.14.13.8"/>
    </reaction>
    <physiologicalReaction direction="left-to-right" evidence="37">
        <dbReference type="Rhea" id="RHEA:69820"/>
    </physiologicalReaction>
</comment>
<dbReference type="GO" id="GO:0004499">
    <property type="term" value="F:N,N-dimethylaniline monooxygenase activity"/>
    <property type="evidence" value="ECO:0007669"/>
    <property type="project" value="InterPro"/>
</dbReference>
<comment type="subcellular location">
    <subcellularLocation>
        <location evidence="2">Endoplasmic reticulum membrane</location>
        <topology evidence="2">Single-pass membrane protein</topology>
    </subcellularLocation>
    <subcellularLocation>
        <location evidence="3">Microsome membrane</location>
    </subcellularLocation>
</comment>
<comment type="function">
    <text evidence="29">Acts as a Baeyer-Villiger monooxygenase on a broad range of substrates. Catalyzes the insertion of an oxygen atom into a carbon-carbon bond adjacent to a carbonyl, which converts ketones to esters. Active on diverse carbonyl compounds, whereas soft nucleophiles are mostly non- or poorly reactive. In contrast with other forms of FMO it is non- or poorly active on 'classical' substrates such as drugs, pesticides, and dietary components containing soft nucleophilic heteroatoms. Able to oxidize drug molecules bearing a carbonyl group on an aliphatic chain, such as nabumetone and pentoxifylline. Also, in the absence of substrates, shows slow but yet significant NADPH oxidase activity. Acts as a positive modulator of cholesterol biosynthesis as well as glucose homeostasis, promoting metabolic aging via pleiotropic effects.</text>
</comment>
<comment type="catalytic activity">
    <reaction evidence="33">
        <text>heptan-2-one + NADPH + O2 + H(+) = pentyl acetate + NADP(+) + H2O</text>
        <dbReference type="Rhea" id="RHEA:54836"/>
        <dbReference type="ChEBI" id="CHEBI:5672"/>
        <dbReference type="ChEBI" id="CHEBI:15377"/>
        <dbReference type="ChEBI" id="CHEBI:15378"/>
        <dbReference type="ChEBI" id="CHEBI:15379"/>
        <dbReference type="ChEBI" id="CHEBI:57783"/>
        <dbReference type="ChEBI" id="CHEBI:58349"/>
        <dbReference type="ChEBI" id="CHEBI:87362"/>
    </reaction>
    <physiologicalReaction direction="left-to-right" evidence="33">
        <dbReference type="Rhea" id="RHEA:54837"/>
    </physiologicalReaction>
</comment>
<evidence type="ECO:0000256" key="25">
    <source>
        <dbReference type="ARBA" id="ARBA00034528"/>
    </source>
</evidence>
<keyword evidence="9" id="KW-0597">Phosphoprotein</keyword>
<comment type="catalytic activity">
    <reaction evidence="43">
        <text>octan-3-one + NADPH + O2 + H(+) = pentyl propanoate + NADP(+) + H2O</text>
        <dbReference type="Rhea" id="RHEA:54840"/>
        <dbReference type="ChEBI" id="CHEBI:15377"/>
        <dbReference type="ChEBI" id="CHEBI:15378"/>
        <dbReference type="ChEBI" id="CHEBI:15379"/>
        <dbReference type="ChEBI" id="CHEBI:57783"/>
        <dbReference type="ChEBI" id="CHEBI:58349"/>
        <dbReference type="ChEBI" id="CHEBI:80946"/>
        <dbReference type="ChEBI" id="CHEBI:87373"/>
    </reaction>
    <physiologicalReaction direction="left-to-right" evidence="43">
        <dbReference type="Rhea" id="RHEA:54841"/>
    </physiologicalReaction>
</comment>
<evidence type="ECO:0000256" key="10">
    <source>
        <dbReference type="ARBA" id="ARBA00022630"/>
    </source>
</evidence>
<keyword evidence="16" id="KW-1133">Transmembrane helix</keyword>
<dbReference type="PRINTS" id="PR00370">
    <property type="entry name" value="FMOXYGENASE"/>
</dbReference>
<dbReference type="EC" id="1.14.13.8" evidence="6"/>
<dbReference type="PIRSF" id="PIRSF000332">
    <property type="entry name" value="FMO"/>
    <property type="match status" value="1"/>
</dbReference>
<dbReference type="InterPro" id="IPR020946">
    <property type="entry name" value="Flavin_mOase-like"/>
</dbReference>
<keyword evidence="18 44" id="KW-0503">Monooxygenase</keyword>
<feature type="non-terminal residue" evidence="44">
    <location>
        <position position="1"/>
    </location>
</feature>
<evidence type="ECO:0000256" key="31">
    <source>
        <dbReference type="ARBA" id="ARBA00047338"/>
    </source>
</evidence>
<evidence type="ECO:0000256" key="40">
    <source>
        <dbReference type="ARBA" id="ARBA00048989"/>
    </source>
</evidence>
<comment type="catalytic activity">
    <reaction evidence="39">
        <text>octan-3-one + NADPH + O2 + H(+) = ethyl hexanoate + NADP(+) + H2O</text>
        <dbReference type="Rhea" id="RHEA:54856"/>
        <dbReference type="ChEBI" id="CHEBI:15377"/>
        <dbReference type="ChEBI" id="CHEBI:15378"/>
        <dbReference type="ChEBI" id="CHEBI:15379"/>
        <dbReference type="ChEBI" id="CHEBI:57783"/>
        <dbReference type="ChEBI" id="CHEBI:58349"/>
        <dbReference type="ChEBI" id="CHEBI:80946"/>
        <dbReference type="ChEBI" id="CHEBI:86055"/>
    </reaction>
    <physiologicalReaction direction="left-to-right" evidence="39">
        <dbReference type="Rhea" id="RHEA:54857"/>
    </physiologicalReaction>
</comment>
<comment type="catalytic activity">
    <reaction evidence="41">
        <text>heptan-4-one + NADPH + O2 + H(+) = propyl butanoate + NADP(+) + H2O</text>
        <dbReference type="Rhea" id="RHEA:54852"/>
        <dbReference type="ChEBI" id="CHEBI:15377"/>
        <dbReference type="ChEBI" id="CHEBI:15378"/>
        <dbReference type="ChEBI" id="CHEBI:15379"/>
        <dbReference type="ChEBI" id="CHEBI:57783"/>
        <dbReference type="ChEBI" id="CHEBI:58349"/>
        <dbReference type="ChEBI" id="CHEBI:89484"/>
        <dbReference type="ChEBI" id="CHEBI:89719"/>
    </reaction>
    <physiologicalReaction direction="left-to-right" evidence="41">
        <dbReference type="Rhea" id="RHEA:54853"/>
    </physiologicalReaction>
</comment>
<dbReference type="GO" id="GO:0050661">
    <property type="term" value="F:NADP binding"/>
    <property type="evidence" value="ECO:0007669"/>
    <property type="project" value="InterPro"/>
</dbReference>
<evidence type="ECO:0000256" key="36">
    <source>
        <dbReference type="ARBA" id="ARBA00047977"/>
    </source>
</evidence>
<evidence type="ECO:0000256" key="15">
    <source>
        <dbReference type="ARBA" id="ARBA00022857"/>
    </source>
</evidence>
<dbReference type="OrthoDB" id="66881at2759"/>
<dbReference type="PANTHER" id="PTHR23023">
    <property type="entry name" value="DIMETHYLANILINE MONOOXYGENASE"/>
    <property type="match status" value="1"/>
</dbReference>
<evidence type="ECO:0000256" key="2">
    <source>
        <dbReference type="ARBA" id="ARBA00004389"/>
    </source>
</evidence>
<dbReference type="InterPro" id="IPR050346">
    <property type="entry name" value="FMO-like"/>
</dbReference>
<dbReference type="EMBL" id="NCKV01027897">
    <property type="protein sequence ID" value="RWS19294.1"/>
    <property type="molecule type" value="Genomic_DNA"/>
</dbReference>
<comment type="catalytic activity">
    <reaction evidence="34">
        <text>sulcatone + NADPH + O2 + H(+) = 4-methylpent-3-en-1-yl acetate + NADP(+) + H2O</text>
        <dbReference type="Rhea" id="RHEA:54864"/>
        <dbReference type="ChEBI" id="CHEBI:15377"/>
        <dbReference type="ChEBI" id="CHEBI:15378"/>
        <dbReference type="ChEBI" id="CHEBI:15379"/>
        <dbReference type="ChEBI" id="CHEBI:16310"/>
        <dbReference type="ChEBI" id="CHEBI:57783"/>
        <dbReference type="ChEBI" id="CHEBI:58349"/>
        <dbReference type="ChEBI" id="CHEBI:138373"/>
    </reaction>
    <physiologicalReaction direction="left-to-right" evidence="34">
        <dbReference type="Rhea" id="RHEA:54865"/>
    </physiologicalReaction>
</comment>
<dbReference type="Pfam" id="PF00743">
    <property type="entry name" value="FMO-like"/>
    <property type="match status" value="1"/>
</dbReference>
<evidence type="ECO:0000256" key="5">
    <source>
        <dbReference type="ARBA" id="ARBA00012698"/>
    </source>
</evidence>
<evidence type="ECO:0000256" key="17">
    <source>
        <dbReference type="ARBA" id="ARBA00023002"/>
    </source>
</evidence>
<protein>
    <recommendedName>
        <fullName evidence="26">Flavin-containing monooxygenase 1</fullName>
        <ecNumber evidence="25">1.14.13.148</ecNumber>
        <ecNumber evidence="6">1.14.13.8</ecNumber>
        <ecNumber evidence="5">1.6.3.1</ecNumber>
    </recommendedName>
    <alternativeName>
        <fullName evidence="28">Dimethylaniline monooxygenase [N-oxide-forming] 1</fullName>
    </alternativeName>
    <alternativeName>
        <fullName evidence="24">Dimethylaniline monooxygenase [N-oxide-forming] 5</fullName>
    </alternativeName>
    <alternativeName>
        <fullName evidence="21">Dimethylaniline oxidase 1</fullName>
    </alternativeName>
    <alternativeName>
        <fullName evidence="22">Dimethylaniline oxidase 5</fullName>
    </alternativeName>
    <alternativeName>
        <fullName evidence="7">Flavin-containing monooxygenase 5</fullName>
    </alternativeName>
    <alternativeName>
        <fullName evidence="23">NADPH oxidase</fullName>
    </alternativeName>
    <alternativeName>
        <fullName evidence="27">Trimethylamine monooxygenase</fullName>
    </alternativeName>
</protein>
<comment type="catalytic activity">
    <reaction evidence="38">
        <text>trimethylamine + NADPH + O2 = trimethylamine N-oxide + NADP(+) + H2O</text>
        <dbReference type="Rhea" id="RHEA:31979"/>
        <dbReference type="ChEBI" id="CHEBI:15377"/>
        <dbReference type="ChEBI" id="CHEBI:15379"/>
        <dbReference type="ChEBI" id="CHEBI:15724"/>
        <dbReference type="ChEBI" id="CHEBI:57783"/>
        <dbReference type="ChEBI" id="CHEBI:58349"/>
        <dbReference type="ChEBI" id="CHEBI:58389"/>
        <dbReference type="EC" id="1.14.13.148"/>
    </reaction>
    <physiologicalReaction direction="left-to-right" evidence="38">
        <dbReference type="Rhea" id="RHEA:31980"/>
    </physiologicalReaction>
</comment>
<keyword evidence="8" id="KW-0488">Methylation</keyword>
<dbReference type="FunFam" id="3.50.50.60:FF:000159">
    <property type="entry name" value="Dimethylaniline monooxygenase [N-oxide-forming]"/>
    <property type="match status" value="1"/>
</dbReference>
<evidence type="ECO:0000256" key="16">
    <source>
        <dbReference type="ARBA" id="ARBA00022989"/>
    </source>
</evidence>
<evidence type="ECO:0000313" key="44">
    <source>
        <dbReference type="EMBL" id="RWS19294.1"/>
    </source>
</evidence>
<evidence type="ECO:0000256" key="14">
    <source>
        <dbReference type="ARBA" id="ARBA00022848"/>
    </source>
</evidence>
<evidence type="ECO:0000256" key="6">
    <source>
        <dbReference type="ARBA" id="ARBA00012850"/>
    </source>
</evidence>
<evidence type="ECO:0000256" key="12">
    <source>
        <dbReference type="ARBA" id="ARBA00022824"/>
    </source>
</evidence>
<evidence type="ECO:0000256" key="3">
    <source>
        <dbReference type="ARBA" id="ARBA00004524"/>
    </source>
</evidence>
<proteinExistence type="inferred from homology"/>
<comment type="catalytic activity">
    <reaction evidence="31">
        <text>hypotaurine + NADH + O2 + H(+) = taurine + NAD(+) + H2O</text>
        <dbReference type="Rhea" id="RHEA:74111"/>
        <dbReference type="ChEBI" id="CHEBI:15377"/>
        <dbReference type="ChEBI" id="CHEBI:15378"/>
        <dbReference type="ChEBI" id="CHEBI:15379"/>
        <dbReference type="ChEBI" id="CHEBI:57540"/>
        <dbReference type="ChEBI" id="CHEBI:57853"/>
        <dbReference type="ChEBI" id="CHEBI:57945"/>
        <dbReference type="ChEBI" id="CHEBI:507393"/>
        <dbReference type="EC" id="1.14.13.8"/>
    </reaction>
    <physiologicalReaction direction="left-to-right" evidence="31">
        <dbReference type="Rhea" id="RHEA:74112"/>
    </physiologicalReaction>
</comment>
<comment type="catalytic activity">
    <reaction evidence="36">
        <text>hexan-3-one + NADPH + O2 + H(+) = ethyl butanoate + NADP(+) + H2O</text>
        <dbReference type="Rhea" id="RHEA:54844"/>
        <dbReference type="ChEBI" id="CHEBI:15377"/>
        <dbReference type="ChEBI" id="CHEBI:15378"/>
        <dbReference type="ChEBI" id="CHEBI:15379"/>
        <dbReference type="ChEBI" id="CHEBI:57783"/>
        <dbReference type="ChEBI" id="CHEBI:58349"/>
        <dbReference type="ChEBI" id="CHEBI:88764"/>
        <dbReference type="ChEBI" id="CHEBI:89891"/>
    </reaction>
    <physiologicalReaction direction="left-to-right" evidence="36">
        <dbReference type="Rhea" id="RHEA:54845"/>
    </physiologicalReaction>
</comment>
<sequence length="327" mass="37497">QNNTHEQIFDGVLVCTGHHTKPNVPNFPGQEKFKGKIMHSHEYKTWHGFEDKNVVVVGIGASGGDIATELSRVANQVYLSIRRGVWIVRRVWRNGIPLDVMFDCRFVNYVMSLLPFNIANNILEYILNSYFDHNVYGLNPKHRVLSQHLTINDVISNCILSGTVRLRHTIKEFTENGVIFEGSEKETKCDIVVFATGYQISFPFLDASVVSVVQNKIEMFKNVFLPKLKHAHTLGFIGLVQPSGPLFPVCEMQARWFAKLMTGKVKLPSKEKMLKSIEDEGKMREARYYESPRHTLEVNFIYYLDEIASFIGVKPNLWKFLLTDRSL</sequence>
<evidence type="ECO:0000256" key="33">
    <source>
        <dbReference type="ARBA" id="ARBA00047574"/>
    </source>
</evidence>
<evidence type="ECO:0000256" key="34">
    <source>
        <dbReference type="ARBA" id="ARBA00047855"/>
    </source>
</evidence>
<comment type="catalytic activity">
    <reaction evidence="35">
        <text>NADPH + O2 + H(+) = H2O2 + NADP(+)</text>
        <dbReference type="Rhea" id="RHEA:11260"/>
        <dbReference type="ChEBI" id="CHEBI:15378"/>
        <dbReference type="ChEBI" id="CHEBI:15379"/>
        <dbReference type="ChEBI" id="CHEBI:16240"/>
        <dbReference type="ChEBI" id="CHEBI:57783"/>
        <dbReference type="ChEBI" id="CHEBI:58349"/>
        <dbReference type="EC" id="1.6.3.1"/>
    </reaction>
    <physiologicalReaction direction="left-to-right" evidence="35">
        <dbReference type="Rhea" id="RHEA:11261"/>
    </physiologicalReaction>
</comment>
<evidence type="ECO:0000256" key="1">
    <source>
        <dbReference type="ARBA" id="ARBA00001974"/>
    </source>
</evidence>
<comment type="similarity">
    <text evidence="4">Belongs to the FMO family.</text>
</comment>
<dbReference type="Gene3D" id="3.50.50.60">
    <property type="entry name" value="FAD/NAD(P)-binding domain"/>
    <property type="match status" value="3"/>
</dbReference>
<dbReference type="Proteomes" id="UP000288716">
    <property type="component" value="Unassembled WGS sequence"/>
</dbReference>
<keyword evidence="13" id="KW-0274">FAD</keyword>
<comment type="caution">
    <text evidence="44">The sequence shown here is derived from an EMBL/GenBank/DDBJ whole genome shotgun (WGS) entry which is preliminary data.</text>
</comment>
<dbReference type="GO" id="GO:0050660">
    <property type="term" value="F:flavin adenine dinucleotide binding"/>
    <property type="evidence" value="ECO:0007669"/>
    <property type="project" value="InterPro"/>
</dbReference>
<evidence type="ECO:0000256" key="8">
    <source>
        <dbReference type="ARBA" id="ARBA00022481"/>
    </source>
</evidence>
<keyword evidence="12" id="KW-0256">Endoplasmic reticulum</keyword>
<evidence type="ECO:0000256" key="35">
    <source>
        <dbReference type="ARBA" id="ARBA00047864"/>
    </source>
</evidence>
<evidence type="ECO:0000256" key="11">
    <source>
        <dbReference type="ARBA" id="ARBA00022692"/>
    </source>
</evidence>
<comment type="catalytic activity">
    <reaction evidence="40">
        <text>(2E)-geranial + NADPH + O2 + H(+) = (1E)-2,6-dimethylhepta-1,5-dien-1-yl formate + NADP(+) + H2O</text>
        <dbReference type="Rhea" id="RHEA:54860"/>
        <dbReference type="ChEBI" id="CHEBI:15377"/>
        <dbReference type="ChEBI" id="CHEBI:15378"/>
        <dbReference type="ChEBI" id="CHEBI:15379"/>
        <dbReference type="ChEBI" id="CHEBI:16980"/>
        <dbReference type="ChEBI" id="CHEBI:57783"/>
        <dbReference type="ChEBI" id="CHEBI:58349"/>
        <dbReference type="ChEBI" id="CHEBI:138375"/>
    </reaction>
    <physiologicalReaction direction="left-to-right" evidence="40">
        <dbReference type="Rhea" id="RHEA:54861"/>
    </physiologicalReaction>
</comment>
<evidence type="ECO:0000256" key="38">
    <source>
        <dbReference type="ARBA" id="ARBA00048088"/>
    </source>
</evidence>
<evidence type="ECO:0000256" key="18">
    <source>
        <dbReference type="ARBA" id="ARBA00023033"/>
    </source>
</evidence>
<evidence type="ECO:0000256" key="19">
    <source>
        <dbReference type="ARBA" id="ARBA00023098"/>
    </source>
</evidence>
<dbReference type="GO" id="GO:0016174">
    <property type="term" value="F:NAD(P)H oxidase H2O2-forming activity"/>
    <property type="evidence" value="ECO:0007669"/>
    <property type="project" value="UniProtKB-EC"/>
</dbReference>
<keyword evidence="11" id="KW-0812">Transmembrane</keyword>
<dbReference type="InterPro" id="IPR000960">
    <property type="entry name" value="Flavin_mOase"/>
</dbReference>
<comment type="catalytic activity">
    <reaction evidence="32">
        <text>hexan-3-one + NADPH + O2 + H(+) = propyl propanoate + NADP(+) + H2O</text>
        <dbReference type="Rhea" id="RHEA:54848"/>
        <dbReference type="ChEBI" id="CHEBI:15377"/>
        <dbReference type="ChEBI" id="CHEBI:15378"/>
        <dbReference type="ChEBI" id="CHEBI:15379"/>
        <dbReference type="ChEBI" id="CHEBI:57783"/>
        <dbReference type="ChEBI" id="CHEBI:58349"/>
        <dbReference type="ChEBI" id="CHEBI:89828"/>
        <dbReference type="ChEBI" id="CHEBI:89891"/>
    </reaction>
    <physiologicalReaction direction="left-to-right" evidence="32">
        <dbReference type="Rhea" id="RHEA:54849"/>
    </physiologicalReaction>
</comment>
<evidence type="ECO:0000256" key="27">
    <source>
        <dbReference type="ARBA" id="ARBA00034554"/>
    </source>
</evidence>
<evidence type="ECO:0000256" key="7">
    <source>
        <dbReference type="ARBA" id="ARBA00019213"/>
    </source>
</evidence>
<evidence type="ECO:0000256" key="23">
    <source>
        <dbReference type="ARBA" id="ARBA00033213"/>
    </source>
</evidence>
<evidence type="ECO:0000256" key="30">
    <source>
        <dbReference type="ARBA" id="ARBA00045957"/>
    </source>
</evidence>
<reference evidence="44 45" key="1">
    <citation type="journal article" date="2018" name="Gigascience">
        <title>Genomes of trombidid mites reveal novel predicted allergens and laterally-transferred genes associated with secondary metabolism.</title>
        <authorList>
            <person name="Dong X."/>
            <person name="Chaisiri K."/>
            <person name="Xia D."/>
            <person name="Armstrong S.D."/>
            <person name="Fang Y."/>
            <person name="Donnelly M.J."/>
            <person name="Kadowaki T."/>
            <person name="McGarry J.W."/>
            <person name="Darby A.C."/>
            <person name="Makepeace B.L."/>
        </authorList>
    </citation>
    <scope>NUCLEOTIDE SEQUENCE [LARGE SCALE GENOMIC DNA]</scope>
    <source>
        <strain evidence="44">UoL-UT</strain>
    </source>
</reference>
<comment type="function">
    <text evidence="30">Broad spectrum monooxygenase that catalyzes the oxygenation of a wide variety of nitrogen- and sulfur-containing compounds including xenobiotics. Catalyzes the S-oxygenation of hypotaurine to produce taurine, an organic osmolyte involved in cell volume regulation as well as a variety of cytoprotective and developmental processes. In vitro, catalyzes the N-oxygenation of trimethylamine (TMA) to produce trimethylamine N-oxide (TMAO) and could therefore participate to the detoxification of this compound that is generated by the action of gut microbiota from dietary precursors such as choline, choline containing compounds, betaine or L-carnitine.</text>
</comment>
<dbReference type="GO" id="GO:0034899">
    <property type="term" value="F:trimethylamine monooxygenase activity"/>
    <property type="evidence" value="ECO:0007669"/>
    <property type="project" value="UniProtKB-EC"/>
</dbReference>
<evidence type="ECO:0000256" key="42">
    <source>
        <dbReference type="ARBA" id="ARBA00049443"/>
    </source>
</evidence>
<dbReference type="VEuPathDB" id="VectorBase:LDEU012746"/>
<keyword evidence="20" id="KW-0472">Membrane</keyword>
<evidence type="ECO:0000256" key="37">
    <source>
        <dbReference type="ARBA" id="ARBA00048041"/>
    </source>
</evidence>
<accession>A0A443RVQ6</accession>
<comment type="cofactor">
    <cofactor evidence="1">
        <name>FAD</name>
        <dbReference type="ChEBI" id="CHEBI:57692"/>
    </cofactor>
</comment>